<feature type="compositionally biased region" description="Low complexity" evidence="1">
    <location>
        <begin position="1610"/>
        <end position="1624"/>
    </location>
</feature>
<dbReference type="SMART" id="SM00028">
    <property type="entry name" value="TPR"/>
    <property type="match status" value="9"/>
</dbReference>
<feature type="region of interest" description="Disordered" evidence="1">
    <location>
        <begin position="1574"/>
        <end position="1629"/>
    </location>
</feature>
<dbReference type="GO" id="GO:0036064">
    <property type="term" value="C:ciliary basal body"/>
    <property type="evidence" value="ECO:0007669"/>
    <property type="project" value="TreeGrafter"/>
</dbReference>
<reference evidence="3 4" key="1">
    <citation type="journal article" date="2018" name="Nat. Ecol. Evol.">
        <title>Genomic signatures of mitonuclear coevolution across populations of Tigriopus californicus.</title>
        <authorList>
            <person name="Barreto F.S."/>
            <person name="Watson E.T."/>
            <person name="Lima T.G."/>
            <person name="Willett C.S."/>
            <person name="Edmands S."/>
            <person name="Li W."/>
            <person name="Burton R.S."/>
        </authorList>
    </citation>
    <scope>NUCLEOTIDE SEQUENCE [LARGE SCALE GENOMIC DNA]</scope>
    <source>
        <strain evidence="3 4">San Diego</strain>
    </source>
</reference>
<evidence type="ECO:0000256" key="1">
    <source>
        <dbReference type="SAM" id="MobiDB-lite"/>
    </source>
</evidence>
<dbReference type="CDD" id="cd21341">
    <property type="entry name" value="TTC8_N"/>
    <property type="match status" value="1"/>
</dbReference>
<dbReference type="SUPFAM" id="SSF48452">
    <property type="entry name" value="TPR-like"/>
    <property type="match status" value="3"/>
</dbReference>
<keyword evidence="2" id="KW-0472">Membrane</keyword>
<feature type="compositionally biased region" description="Polar residues" evidence="1">
    <location>
        <begin position="1576"/>
        <end position="1598"/>
    </location>
</feature>
<keyword evidence="2" id="KW-1133">Transmembrane helix</keyword>
<dbReference type="InterPro" id="IPR019734">
    <property type="entry name" value="TPR_rpt"/>
</dbReference>
<feature type="compositionally biased region" description="Basic and acidic residues" evidence="1">
    <location>
        <begin position="1527"/>
        <end position="1548"/>
    </location>
</feature>
<dbReference type="Gene3D" id="1.25.40.10">
    <property type="entry name" value="Tetratricopeptide repeat domain"/>
    <property type="match status" value="2"/>
</dbReference>
<keyword evidence="2" id="KW-0812">Transmembrane</keyword>
<dbReference type="InterPro" id="IPR028796">
    <property type="entry name" value="BBS8"/>
</dbReference>
<dbReference type="GO" id="GO:0034464">
    <property type="term" value="C:BBSome"/>
    <property type="evidence" value="ECO:0007669"/>
    <property type="project" value="InterPro"/>
</dbReference>
<name>A0A553PQ31_TIGCA</name>
<dbReference type="GO" id="GO:1905515">
    <property type="term" value="P:non-motile cilium assembly"/>
    <property type="evidence" value="ECO:0007669"/>
    <property type="project" value="InterPro"/>
</dbReference>
<keyword evidence="4" id="KW-1185">Reference proteome</keyword>
<dbReference type="GO" id="GO:0097730">
    <property type="term" value="C:non-motile cilium"/>
    <property type="evidence" value="ECO:0007669"/>
    <property type="project" value="TreeGrafter"/>
</dbReference>
<feature type="compositionally biased region" description="Polar residues" evidence="1">
    <location>
        <begin position="1433"/>
        <end position="1443"/>
    </location>
</feature>
<protein>
    <submittedName>
        <fullName evidence="3">Uncharacterized protein</fullName>
    </submittedName>
</protein>
<dbReference type="STRING" id="6832.A0A553PQ31"/>
<sequence length="2239" mass="254008">DPRPIGNTEGNSYGRLPLGFVNSDNRSTIHTCSLVNPSGSQFLSNMFTAFSALNESDGESPLGEIEPLDTSNLDPVGGGDWRELQEEALRLYQEALRLYARKEYKSCIQRLEEVHKSAFLKENPTKIPHEYQAILEKLRFNSSKYLGFSYRRFKKNDKALDQLLIAFKLDDSDVVLSYETGVCALSNGKWHLARAAWENALRKSASALHWPSLEGLIGLTFRTGDHFACSLHLPYVLTCAKRAEVKVSLQNESDGFLDFTLQSHGFSGLVVEAFVDEIIEGVFQESKVAMVEEILLGVVEKAASEANVSARSFKRSKSFLEAVPMELMEIRRSSRAKMPNVVISAPVIPTVAELPPPVDEFNALAHLQSLIPKTLQNSQASPEKKKDKSHKTSEEESQEGQEQLTDTLQKIRVKKFVEDKGQRSPINNHLIQSLVFVSASEVFPWPDQLITVFVNVYWAWRSHFVLPNEFRVCHDRDQPPDYADCMILANELTVETATSETIRGFSDRYEDDILHLKMIRCLLSPQKNARLDYLEFKYHHKAKDIQQATNCGKLLLKCTNFDLFPTVNYVAPDYFMSKLKVQDLLKSMECAQLGDRVDEYFTAQNFAKVEEILSPTLDLMALPSTGLFFWIQKYYLLIESLWELEKFHLCVERCTQVLRILQTRDLLLQAPDDVGQLVKFIHCSWQELDDQGRKDLAKPVKSDLCQVLMALLANQIENEESGKDVLLWVLLYEVILSEDSEAKLSNDFLVSAHDYMGQLSICTQRNGELLQALVRSLVPILSEPGTQLDSAQREAWKKCVDQALFCLYSHPSKKTKAKHLSDHGVPQLALTWNKCEEIFRYLKPKIIPTLVDPKSMSISVDTEMMFNRIHALVPEMFHLEERKRSVQGYIKNNCMERPSFESNGKFPKALRDLFFLLADYHFKNGDHFEKAIELLYLDISFNPRRSDAWILLALSLIKLLEEKLNLSDKSLIQEVLNDANVAQICCQKVFILDKHCHSVFLTETANFTYEIVSYCSYIIKSDDITDLSIDAFTKLEKAKAIYSEQSMKYHELAYQRISKNIDALESDDRWLVSLMKGKLCEKVKVPYIKAFSCYSRAVRNLFDQCGSISKKISYNNPTQFSLELLEAFYRIHASTLKNALRPILDPTLTRINDEDLIMIHENLKDIHDLDFLGLSEEPRVIPPDITREERIEQLFHYCVIALESILIRFSHHFKSLYMLAFYHAKAPKVRDPEKALSYLVANPSAPKPSIQPLFTEKKTHNFFNGIWRFPVPDFDRPGNFFKHVGKSVSLCLDLCEEVGDHATLAEITWHLRKPMDKDKVYLFEKDRMNLAMDSRTKLVKVLQKKTNQVKANTDDGNTLLLAMFHVYNKLKKLIPQTMQIKKMIHDIFLRRSLNREGSCEEAFAYCQLLLQNEKRLGKRDGESEEVSTHPPMSRSNSNTTSDAPMNLSRKALDPQDEIPAKAPRTREIPAHQPDSDRPPPYKLSKIDEPVVDERDFEKPPTKIPRIEEGPAKVQQPPEKSPLIQIPRIEELPAKLEKAMENPTKRVEVKQSTGSSGTDPQDMFPAKISQLFKETDPTTSLDLSVNGPNRESLPSQPTTVKILKRPEAGHSNSSQQKQSSESKVSGFAKTRPKSIEIDLTEELVVKKEPMKESKSNDEHDDDIEIIYPLFLALLFMKQHKFEKCADLCTELLDKNPYDEAVWSLKTRALTAQFWWSNEMKTQHQDYVGKLATNAGNTCLSAFGLCVGGLMVMLGVLLGDQCKIQAIDSSTINDLHARGNLPKWFVYTGTIFVVGSSLACGVIGIVPLSLRSMCKNFGGALADVLSGICGKVVLFLAYLILIVKVDDIEGDEEGIVDMVLDDNAINQVPRPGTSLRSAITTAGGTSQAFRPTTNSGRPMSGVVRPGSQSGRPGTMDAALKAPRTARTARPVSSSSGRYVRLGTASMLSHKDGPFINLARLNIGKYTKKPNLAKALFEYIFYHENSVREALDLAAQALQASNYEDWYWKFQVGKCYYRFGMFRDAEKMFKSALKQQEMIDVFLHLARVYLRIDQPMAALEVYRTGLDKFPNEISLLTGVARIYEAIGNLPLSAKYYKVILKDDAINVEAIACIGMNHFYADQPELSLRFYRRLLQMGINNAELFNNIGLCCFYSQQYDLTLACMERALSLADEETIARAFFQTAGGLAPHLFEPNYNLASVAQRTGDLQTSYVVIQKALKNFPEHKDSLQLLEVLRKHFSLL</sequence>
<feature type="transmembrane region" description="Helical" evidence="2">
    <location>
        <begin position="1818"/>
        <end position="1839"/>
    </location>
</feature>
<feature type="compositionally biased region" description="Polar residues" evidence="1">
    <location>
        <begin position="1549"/>
        <end position="1558"/>
    </location>
</feature>
<gene>
    <name evidence="3" type="ORF">TCAL_09992</name>
</gene>
<feature type="compositionally biased region" description="Basic and acidic residues" evidence="1">
    <location>
        <begin position="382"/>
        <end position="394"/>
    </location>
</feature>
<feature type="region of interest" description="Disordered" evidence="1">
    <location>
        <begin position="375"/>
        <end position="404"/>
    </location>
</feature>
<feature type="region of interest" description="Disordered" evidence="1">
    <location>
        <begin position="1417"/>
        <end position="1562"/>
    </location>
</feature>
<dbReference type="InterPro" id="IPR011990">
    <property type="entry name" value="TPR-like_helical_dom_sf"/>
</dbReference>
<dbReference type="PANTHER" id="PTHR44177:SF1">
    <property type="entry name" value="TETRATRICOPEPTIDE REPEAT PROTEIN 8"/>
    <property type="match status" value="1"/>
</dbReference>
<dbReference type="Proteomes" id="UP000318571">
    <property type="component" value="Chromosome 6"/>
</dbReference>
<feature type="compositionally biased region" description="Basic and acidic residues" evidence="1">
    <location>
        <begin position="1464"/>
        <end position="1510"/>
    </location>
</feature>
<comment type="caution">
    <text evidence="3">The sequence shown here is derived from an EMBL/GenBank/DDBJ whole genome shotgun (WGS) entry which is preliminary data.</text>
</comment>
<organism evidence="3 4">
    <name type="scientific">Tigriopus californicus</name>
    <name type="common">Marine copepod</name>
    <dbReference type="NCBI Taxonomy" id="6832"/>
    <lineage>
        <taxon>Eukaryota</taxon>
        <taxon>Metazoa</taxon>
        <taxon>Ecdysozoa</taxon>
        <taxon>Arthropoda</taxon>
        <taxon>Crustacea</taxon>
        <taxon>Multicrustacea</taxon>
        <taxon>Hexanauplia</taxon>
        <taxon>Copepoda</taxon>
        <taxon>Harpacticoida</taxon>
        <taxon>Harpacticidae</taxon>
        <taxon>Tigriopus</taxon>
    </lineage>
</organism>
<feature type="transmembrane region" description="Helical" evidence="2">
    <location>
        <begin position="1782"/>
        <end position="1806"/>
    </location>
</feature>
<dbReference type="PANTHER" id="PTHR44177">
    <property type="entry name" value="TETRATRICOPEPTIDE REPEAT PROTEIN 8"/>
    <property type="match status" value="1"/>
</dbReference>
<evidence type="ECO:0000313" key="3">
    <source>
        <dbReference type="EMBL" id="TRY79792.1"/>
    </source>
</evidence>
<proteinExistence type="predicted"/>
<feature type="non-terminal residue" evidence="3">
    <location>
        <position position="1"/>
    </location>
</feature>
<feature type="region of interest" description="Disordered" evidence="1">
    <location>
        <begin position="1883"/>
        <end position="1930"/>
    </location>
</feature>
<evidence type="ECO:0000256" key="2">
    <source>
        <dbReference type="SAM" id="Phobius"/>
    </source>
</evidence>
<evidence type="ECO:0000313" key="4">
    <source>
        <dbReference type="Proteomes" id="UP000318571"/>
    </source>
</evidence>
<accession>A0A553PQ31</accession>
<dbReference type="EMBL" id="VCGU01000002">
    <property type="protein sequence ID" value="TRY79792.1"/>
    <property type="molecule type" value="Genomic_DNA"/>
</dbReference>
<feature type="compositionally biased region" description="Polar residues" evidence="1">
    <location>
        <begin position="1883"/>
        <end position="1895"/>
    </location>
</feature>